<dbReference type="Proteomes" id="UP000214646">
    <property type="component" value="Unassembled WGS sequence"/>
</dbReference>
<organism evidence="1 2">
    <name type="scientific">Fimbriiglobus ruber</name>
    <dbReference type="NCBI Taxonomy" id="1908690"/>
    <lineage>
        <taxon>Bacteria</taxon>
        <taxon>Pseudomonadati</taxon>
        <taxon>Planctomycetota</taxon>
        <taxon>Planctomycetia</taxon>
        <taxon>Gemmatales</taxon>
        <taxon>Gemmataceae</taxon>
        <taxon>Fimbriiglobus</taxon>
    </lineage>
</organism>
<evidence type="ECO:0000313" key="2">
    <source>
        <dbReference type="Proteomes" id="UP000214646"/>
    </source>
</evidence>
<dbReference type="EMBL" id="NIDE01000009">
    <property type="protein sequence ID" value="OWK39668.1"/>
    <property type="molecule type" value="Genomic_DNA"/>
</dbReference>
<evidence type="ECO:0000313" key="1">
    <source>
        <dbReference type="EMBL" id="OWK39668.1"/>
    </source>
</evidence>
<accession>A0A225DM99</accession>
<protein>
    <submittedName>
        <fullName evidence="1">Uncharacterized protein</fullName>
    </submittedName>
</protein>
<dbReference type="AlphaFoldDB" id="A0A225DM99"/>
<gene>
    <name evidence="1" type="ORF">FRUB_05558</name>
</gene>
<name>A0A225DM99_9BACT</name>
<keyword evidence="2" id="KW-1185">Reference proteome</keyword>
<sequence>MRVYNNGEHIKLSEALPEDIHLKWRLALLQVMDPIVKPNQKIPIREKAPVSHKLEPHRVVD</sequence>
<comment type="caution">
    <text evidence="1">The sequence shown here is derived from an EMBL/GenBank/DDBJ whole genome shotgun (WGS) entry which is preliminary data.</text>
</comment>
<reference evidence="2" key="1">
    <citation type="submission" date="2017-06" db="EMBL/GenBank/DDBJ databases">
        <title>Genome analysis of Fimbriiglobus ruber SP5, the first member of the order Planctomycetales with confirmed chitinolytic capability.</title>
        <authorList>
            <person name="Ravin N.V."/>
            <person name="Rakitin A.L."/>
            <person name="Ivanova A.A."/>
            <person name="Beletsky A.V."/>
            <person name="Kulichevskaya I.S."/>
            <person name="Mardanov A.V."/>
            <person name="Dedysh S.N."/>
        </authorList>
    </citation>
    <scope>NUCLEOTIDE SEQUENCE [LARGE SCALE GENOMIC DNA]</scope>
    <source>
        <strain evidence="2">SP5</strain>
    </source>
</reference>
<proteinExistence type="predicted"/>